<gene>
    <name evidence="10 15" type="primary">miaA</name>
    <name evidence="15" type="ORF">V6590_00690</name>
</gene>
<evidence type="ECO:0000256" key="5">
    <source>
        <dbReference type="ARBA" id="ARBA00022694"/>
    </source>
</evidence>
<accession>A0ABU8BQY7</accession>
<evidence type="ECO:0000256" key="10">
    <source>
        <dbReference type="HAMAP-Rule" id="MF_00185"/>
    </source>
</evidence>
<dbReference type="Pfam" id="PF01715">
    <property type="entry name" value="IPPT"/>
    <property type="match status" value="1"/>
</dbReference>
<dbReference type="Proteomes" id="UP001431963">
    <property type="component" value="Unassembled WGS sequence"/>
</dbReference>
<evidence type="ECO:0000313" key="16">
    <source>
        <dbReference type="Proteomes" id="UP001431963"/>
    </source>
</evidence>
<feature type="site" description="Interaction with substrate tRNA" evidence="10">
    <location>
        <position position="162"/>
    </location>
</feature>
<comment type="function">
    <text evidence="2 10 12">Catalyzes the transfer of a dimethylallyl group onto the adenine at position 37 in tRNAs that read codons beginning with uridine, leading to the formation of N6-(dimethylallyl)adenosine (i(6)A).</text>
</comment>
<feature type="site" description="Interaction with substrate tRNA" evidence="10">
    <location>
        <position position="140"/>
    </location>
</feature>
<dbReference type="SUPFAM" id="SSF52540">
    <property type="entry name" value="P-loop containing nucleoside triphosphate hydrolases"/>
    <property type="match status" value="1"/>
</dbReference>
<dbReference type="HAMAP" id="MF_00185">
    <property type="entry name" value="IPP_trans"/>
    <property type="match status" value="1"/>
</dbReference>
<dbReference type="NCBIfam" id="TIGR00174">
    <property type="entry name" value="miaA"/>
    <property type="match status" value="1"/>
</dbReference>
<evidence type="ECO:0000256" key="8">
    <source>
        <dbReference type="ARBA" id="ARBA00022842"/>
    </source>
</evidence>
<dbReference type="PANTHER" id="PTHR11088">
    <property type="entry name" value="TRNA DIMETHYLALLYLTRANSFERASE"/>
    <property type="match status" value="1"/>
</dbReference>
<dbReference type="EMBL" id="JBALHR010000001">
    <property type="protein sequence ID" value="MEH7826657.1"/>
    <property type="molecule type" value="Genomic_DNA"/>
</dbReference>
<evidence type="ECO:0000313" key="15">
    <source>
        <dbReference type="EMBL" id="MEH7826657.1"/>
    </source>
</evidence>
<evidence type="ECO:0000256" key="3">
    <source>
        <dbReference type="ARBA" id="ARBA00005842"/>
    </source>
</evidence>
<dbReference type="RefSeq" id="WP_335418022.1">
    <property type="nucleotide sequence ID" value="NZ_JBALHR010000001.1"/>
</dbReference>
<evidence type="ECO:0000256" key="13">
    <source>
        <dbReference type="RuleBase" id="RU003785"/>
    </source>
</evidence>
<organism evidence="15 16">
    <name type="scientific">Gemmobacter denitrificans</name>
    <dbReference type="NCBI Taxonomy" id="3123040"/>
    <lineage>
        <taxon>Bacteria</taxon>
        <taxon>Pseudomonadati</taxon>
        <taxon>Pseudomonadota</taxon>
        <taxon>Alphaproteobacteria</taxon>
        <taxon>Rhodobacterales</taxon>
        <taxon>Paracoccaceae</taxon>
        <taxon>Gemmobacter</taxon>
    </lineage>
</organism>
<keyword evidence="7 10" id="KW-0067">ATP-binding</keyword>
<dbReference type="Gene3D" id="1.10.20.140">
    <property type="match status" value="1"/>
</dbReference>
<keyword evidence="16" id="KW-1185">Reference proteome</keyword>
<dbReference type="InterPro" id="IPR018022">
    <property type="entry name" value="IPT"/>
</dbReference>
<keyword evidence="4 10" id="KW-0808">Transferase</keyword>
<comment type="caution">
    <text evidence="15">The sequence shown here is derived from an EMBL/GenBank/DDBJ whole genome shotgun (WGS) entry which is preliminary data.</text>
</comment>
<dbReference type="InterPro" id="IPR027417">
    <property type="entry name" value="P-loop_NTPase"/>
</dbReference>
<evidence type="ECO:0000256" key="11">
    <source>
        <dbReference type="RuleBase" id="RU003783"/>
    </source>
</evidence>
<keyword evidence="6 10" id="KW-0547">Nucleotide-binding</keyword>
<comment type="caution">
    <text evidence="10">Lacks conserved residue(s) required for the propagation of feature annotation.</text>
</comment>
<dbReference type="Gene3D" id="3.40.50.300">
    <property type="entry name" value="P-loop containing nucleotide triphosphate hydrolases"/>
    <property type="match status" value="1"/>
</dbReference>
<evidence type="ECO:0000256" key="7">
    <source>
        <dbReference type="ARBA" id="ARBA00022840"/>
    </source>
</evidence>
<name>A0ABU8BQY7_9RHOB</name>
<evidence type="ECO:0000256" key="12">
    <source>
        <dbReference type="RuleBase" id="RU003784"/>
    </source>
</evidence>
<feature type="binding site" evidence="10">
    <location>
        <begin position="53"/>
        <end position="60"/>
    </location>
    <ligand>
        <name>ATP</name>
        <dbReference type="ChEBI" id="CHEBI:30616"/>
    </ligand>
</feature>
<dbReference type="GO" id="GO:0052381">
    <property type="term" value="F:tRNA dimethylallyltransferase activity"/>
    <property type="evidence" value="ECO:0007669"/>
    <property type="project" value="UniProtKB-EC"/>
</dbReference>
<feature type="region of interest" description="Disordered" evidence="14">
    <location>
        <begin position="1"/>
        <end position="24"/>
    </location>
</feature>
<comment type="similarity">
    <text evidence="3 10 13">Belongs to the IPP transferase family.</text>
</comment>
<sequence>MAPVLTAAQNVGKRGQDQPLTGALPGLLAESGDARVEKLLQGLSAERPVLIAGPTASGKSALALEIVARQGGIIVNADALQVYGCWRLLTARPSAAEEAAAPHRLYGHVERDQDYSVGHWLRDLRAVLAEGPRPVIVGGTGLYFMALTEGLAEIPPIPPEVRAEGDALRHGDPSAMVAALDAETAARTDLANLARVQRAWEVQRATGRGLADWQKATPAPLLPPEQADCLVLRPDVDWLNARIDRRFDQMMAEGALEEVRAEWPHWQPERPSARAIGAPELVAHLEGRLPLDEAIAAAKLASRQYAKRQRTWFRSRMGAWQTVKLL</sequence>
<evidence type="ECO:0000256" key="6">
    <source>
        <dbReference type="ARBA" id="ARBA00022741"/>
    </source>
</evidence>
<evidence type="ECO:0000256" key="9">
    <source>
        <dbReference type="ARBA" id="ARBA00049563"/>
    </source>
</evidence>
<evidence type="ECO:0000256" key="14">
    <source>
        <dbReference type="SAM" id="MobiDB-lite"/>
    </source>
</evidence>
<evidence type="ECO:0000256" key="1">
    <source>
        <dbReference type="ARBA" id="ARBA00001946"/>
    </source>
</evidence>
<comment type="catalytic activity">
    <reaction evidence="9 10 11">
        <text>adenosine(37) in tRNA + dimethylallyl diphosphate = N(6)-dimethylallyladenosine(37) in tRNA + diphosphate</text>
        <dbReference type="Rhea" id="RHEA:26482"/>
        <dbReference type="Rhea" id="RHEA-COMP:10162"/>
        <dbReference type="Rhea" id="RHEA-COMP:10375"/>
        <dbReference type="ChEBI" id="CHEBI:33019"/>
        <dbReference type="ChEBI" id="CHEBI:57623"/>
        <dbReference type="ChEBI" id="CHEBI:74411"/>
        <dbReference type="ChEBI" id="CHEBI:74415"/>
        <dbReference type="EC" id="2.5.1.75"/>
    </reaction>
</comment>
<proteinExistence type="inferred from homology"/>
<dbReference type="InterPro" id="IPR039657">
    <property type="entry name" value="Dimethylallyltransferase"/>
</dbReference>
<keyword evidence="8 10" id="KW-0460">Magnesium</keyword>
<dbReference type="PANTHER" id="PTHR11088:SF60">
    <property type="entry name" value="TRNA DIMETHYLALLYLTRANSFERASE"/>
    <property type="match status" value="1"/>
</dbReference>
<reference evidence="15" key="1">
    <citation type="submission" date="2024-02" db="EMBL/GenBank/DDBJ databases">
        <title>Genome sequences of strain Gemmobacter sp. JM10B15.</title>
        <authorList>
            <person name="Zhang M."/>
        </authorList>
    </citation>
    <scope>NUCLEOTIDE SEQUENCE</scope>
    <source>
        <strain evidence="15">JM10B15</strain>
    </source>
</reference>
<comment type="subunit">
    <text evidence="10">Monomer.</text>
</comment>
<feature type="binding site" evidence="10">
    <location>
        <begin position="55"/>
        <end position="60"/>
    </location>
    <ligand>
        <name>substrate</name>
    </ligand>
</feature>
<evidence type="ECO:0000256" key="4">
    <source>
        <dbReference type="ARBA" id="ARBA00022679"/>
    </source>
</evidence>
<keyword evidence="5 10" id="KW-0819">tRNA processing</keyword>
<protein>
    <recommendedName>
        <fullName evidence="10">tRNA dimethylallyltransferase</fullName>
        <ecNumber evidence="10">2.5.1.75</ecNumber>
    </recommendedName>
    <alternativeName>
        <fullName evidence="10">Dimethylallyl diphosphate:tRNA dimethylallyltransferase</fullName>
        <shortName evidence="10">DMAPP:tRNA dimethylallyltransferase</shortName>
        <shortName evidence="10">DMATase</shortName>
    </alternativeName>
    <alternativeName>
        <fullName evidence="10">Isopentenyl-diphosphate:tRNA isopentenyltransferase</fullName>
        <shortName evidence="10">IPP transferase</shortName>
        <shortName evidence="10">IPPT</shortName>
        <shortName evidence="10">IPTase</shortName>
    </alternativeName>
</protein>
<comment type="cofactor">
    <cofactor evidence="1 10">
        <name>Mg(2+)</name>
        <dbReference type="ChEBI" id="CHEBI:18420"/>
    </cofactor>
</comment>
<evidence type="ECO:0000256" key="2">
    <source>
        <dbReference type="ARBA" id="ARBA00003213"/>
    </source>
</evidence>
<dbReference type="EC" id="2.5.1.75" evidence="10"/>